<accession>A0A6A6TCD8</accession>
<evidence type="ECO:0000313" key="2">
    <source>
        <dbReference type="EMBL" id="KAF2657490.1"/>
    </source>
</evidence>
<evidence type="ECO:0000313" key="3">
    <source>
        <dbReference type="Proteomes" id="UP000799324"/>
    </source>
</evidence>
<proteinExistence type="predicted"/>
<protein>
    <submittedName>
        <fullName evidence="2">Uncharacterized protein</fullName>
    </submittedName>
</protein>
<keyword evidence="3" id="KW-1185">Reference proteome</keyword>
<reference evidence="2" key="1">
    <citation type="journal article" date="2020" name="Stud. Mycol.">
        <title>101 Dothideomycetes genomes: a test case for predicting lifestyles and emergence of pathogens.</title>
        <authorList>
            <person name="Haridas S."/>
            <person name="Albert R."/>
            <person name="Binder M."/>
            <person name="Bloem J."/>
            <person name="Labutti K."/>
            <person name="Salamov A."/>
            <person name="Andreopoulos B."/>
            <person name="Baker S."/>
            <person name="Barry K."/>
            <person name="Bills G."/>
            <person name="Bluhm B."/>
            <person name="Cannon C."/>
            <person name="Castanera R."/>
            <person name="Culley D."/>
            <person name="Daum C."/>
            <person name="Ezra D."/>
            <person name="Gonzalez J."/>
            <person name="Henrissat B."/>
            <person name="Kuo A."/>
            <person name="Liang C."/>
            <person name="Lipzen A."/>
            <person name="Lutzoni F."/>
            <person name="Magnuson J."/>
            <person name="Mondo S."/>
            <person name="Nolan M."/>
            <person name="Ohm R."/>
            <person name="Pangilinan J."/>
            <person name="Park H.-J."/>
            <person name="Ramirez L."/>
            <person name="Alfaro M."/>
            <person name="Sun H."/>
            <person name="Tritt A."/>
            <person name="Yoshinaga Y."/>
            <person name="Zwiers L.-H."/>
            <person name="Turgeon B."/>
            <person name="Goodwin S."/>
            <person name="Spatafora J."/>
            <person name="Crous P."/>
            <person name="Grigoriev I."/>
        </authorList>
    </citation>
    <scope>NUCLEOTIDE SEQUENCE</scope>
    <source>
        <strain evidence="2">CBS 122681</strain>
    </source>
</reference>
<dbReference type="Proteomes" id="UP000799324">
    <property type="component" value="Unassembled WGS sequence"/>
</dbReference>
<dbReference type="AlphaFoldDB" id="A0A6A6TCD8"/>
<feature type="region of interest" description="Disordered" evidence="1">
    <location>
        <begin position="1"/>
        <end position="32"/>
    </location>
</feature>
<gene>
    <name evidence="2" type="ORF">K491DRAFT_714338</name>
</gene>
<name>A0A6A6TCD8_9PLEO</name>
<dbReference type="OrthoDB" id="3801272at2759"/>
<sequence>MSTTSGNVPSGKLLPAEDQTRQQSTNGTGSDIGTFLASLSIDDRNEMDHSNNTNYGRKRVVLEKIDERIEEYQSPSDRSTPDCTQEIIQNGRSLPTEKPAVRRVFHIAELLDMILDLAGPEAQRVAYNFSSTWSVPRWRPPRFLPHTPRWVDLSQFKLNPYLVGLFPGRFEARRGEYQIALRPAVDPQKKLINTSLVSKLAFERLDIGNLSVPQPPIKELCLKIEVTWDRSLTPKEKTFKTQRWVEDSKGITIKQLLDALEAYADQAVAFWIKEAKYMREAIVHLEDDSLFGTKTYEDVWRTPGKPKIVLSLYGNSYDEDASLRHGSLLCYPVPREIVQAEWMA</sequence>
<dbReference type="EMBL" id="MU004324">
    <property type="protein sequence ID" value="KAF2657490.1"/>
    <property type="molecule type" value="Genomic_DNA"/>
</dbReference>
<evidence type="ECO:0000256" key="1">
    <source>
        <dbReference type="SAM" id="MobiDB-lite"/>
    </source>
</evidence>
<feature type="compositionally biased region" description="Polar residues" evidence="1">
    <location>
        <begin position="21"/>
        <end position="31"/>
    </location>
</feature>
<organism evidence="2 3">
    <name type="scientific">Lophiostoma macrostomum CBS 122681</name>
    <dbReference type="NCBI Taxonomy" id="1314788"/>
    <lineage>
        <taxon>Eukaryota</taxon>
        <taxon>Fungi</taxon>
        <taxon>Dikarya</taxon>
        <taxon>Ascomycota</taxon>
        <taxon>Pezizomycotina</taxon>
        <taxon>Dothideomycetes</taxon>
        <taxon>Pleosporomycetidae</taxon>
        <taxon>Pleosporales</taxon>
        <taxon>Lophiostomataceae</taxon>
        <taxon>Lophiostoma</taxon>
    </lineage>
</organism>